<proteinExistence type="predicted"/>
<dbReference type="SUPFAM" id="SSF53474">
    <property type="entry name" value="alpha/beta-Hydrolases"/>
    <property type="match status" value="1"/>
</dbReference>
<protein>
    <submittedName>
        <fullName evidence="2">Pimeloyl-ACP methyl ester carboxylesterase</fullName>
    </submittedName>
</protein>
<reference evidence="3" key="1">
    <citation type="submission" date="2016-10" db="EMBL/GenBank/DDBJ databases">
        <authorList>
            <person name="Varghese N."/>
            <person name="Submissions S."/>
        </authorList>
    </citation>
    <scope>NUCLEOTIDE SEQUENCE [LARGE SCALE GENOMIC DNA]</scope>
    <source>
        <strain evidence="3">CGMCC 4.3568</strain>
    </source>
</reference>
<dbReference type="EMBL" id="FOKG01000001">
    <property type="protein sequence ID" value="SFA78281.1"/>
    <property type="molecule type" value="Genomic_DNA"/>
</dbReference>
<dbReference type="PRINTS" id="PR00111">
    <property type="entry name" value="ABHYDROLASE"/>
</dbReference>
<dbReference type="InterPro" id="IPR050471">
    <property type="entry name" value="AB_hydrolase"/>
</dbReference>
<dbReference type="InterPro" id="IPR029058">
    <property type="entry name" value="AB_hydrolase_fold"/>
</dbReference>
<dbReference type="PANTHER" id="PTHR43433">
    <property type="entry name" value="HYDROLASE, ALPHA/BETA FOLD FAMILY PROTEIN"/>
    <property type="match status" value="1"/>
</dbReference>
<gene>
    <name evidence="2" type="ORF">SAMN05216266_101399</name>
</gene>
<dbReference type="Gene3D" id="3.40.50.1820">
    <property type="entry name" value="alpha/beta hydrolase"/>
    <property type="match status" value="1"/>
</dbReference>
<dbReference type="AlphaFoldDB" id="A0A1I0VPN4"/>
<dbReference type="PANTHER" id="PTHR43433:SF1">
    <property type="entry name" value="BLL5160 PROTEIN"/>
    <property type="match status" value="1"/>
</dbReference>
<dbReference type="STRING" id="490629.SAMN05216266_101399"/>
<name>A0A1I0VPN4_9PSEU</name>
<feature type="domain" description="AB hydrolase-1" evidence="1">
    <location>
        <begin position="28"/>
        <end position="259"/>
    </location>
</feature>
<dbReference type="Pfam" id="PF00561">
    <property type="entry name" value="Abhydrolase_1"/>
    <property type="match status" value="1"/>
</dbReference>
<organism evidence="2 3">
    <name type="scientific">Amycolatopsis marina</name>
    <dbReference type="NCBI Taxonomy" id="490629"/>
    <lineage>
        <taxon>Bacteria</taxon>
        <taxon>Bacillati</taxon>
        <taxon>Actinomycetota</taxon>
        <taxon>Actinomycetes</taxon>
        <taxon>Pseudonocardiales</taxon>
        <taxon>Pseudonocardiaceae</taxon>
        <taxon>Amycolatopsis</taxon>
    </lineage>
</organism>
<evidence type="ECO:0000259" key="1">
    <source>
        <dbReference type="Pfam" id="PF00561"/>
    </source>
</evidence>
<dbReference type="InterPro" id="IPR000073">
    <property type="entry name" value="AB_hydrolase_1"/>
</dbReference>
<evidence type="ECO:0000313" key="3">
    <source>
        <dbReference type="Proteomes" id="UP000243799"/>
    </source>
</evidence>
<accession>A0A1I0VPN4</accession>
<keyword evidence="3" id="KW-1185">Reference proteome</keyword>
<sequence length="284" mass="30603">MVPGDRPTELAYLRTGLVEYRLKRRAGPVVLVLHGGHMRAGLVLGEDALADHTVLAVSRPGYGRTPASSGTSLEGFADAVRDLCEHLEIPHLAGVVGTSAGGPSALVLAARHPELVGRIILESALGFLPWPDLRTRIGAAIAFAPITQRGTWAVVGKLLRRSPASGLRVMLGSMSTLSAAEVLAELDSSDRTELSELFSRMRSSHGFRNDLRQLAKPIQTVPRQPTLIIATRSDGAVPFAHAQSLLATLPNAELVESRADTHLIWFGRDYPEITDRIHAFLANR</sequence>
<dbReference type="GO" id="GO:0003824">
    <property type="term" value="F:catalytic activity"/>
    <property type="evidence" value="ECO:0007669"/>
    <property type="project" value="UniProtKB-ARBA"/>
</dbReference>
<dbReference type="Proteomes" id="UP000243799">
    <property type="component" value="Unassembled WGS sequence"/>
</dbReference>
<evidence type="ECO:0000313" key="2">
    <source>
        <dbReference type="EMBL" id="SFA78281.1"/>
    </source>
</evidence>